<dbReference type="CTD" id="23316"/>
<evidence type="ECO:0000256" key="6">
    <source>
        <dbReference type="ARBA" id="ARBA00023054"/>
    </source>
</evidence>
<keyword evidence="3" id="KW-0597">Phosphoprotein</keyword>
<feature type="compositionally biased region" description="Low complexity" evidence="15">
    <location>
        <begin position="1338"/>
        <end position="1356"/>
    </location>
</feature>
<feature type="coiled-coil region" evidence="14">
    <location>
        <begin position="310"/>
        <end position="355"/>
    </location>
</feature>
<dbReference type="GO" id="GO:0000977">
    <property type="term" value="F:RNA polymerase II transcription regulatory region sequence-specific DNA binding"/>
    <property type="evidence" value="ECO:0007669"/>
    <property type="project" value="TreeGrafter"/>
</dbReference>
<feature type="domain" description="CUT" evidence="17">
    <location>
        <begin position="562"/>
        <end position="649"/>
    </location>
</feature>
<feature type="compositionally biased region" description="Acidic residues" evidence="15">
    <location>
        <begin position="859"/>
        <end position="868"/>
    </location>
</feature>
<feature type="DNA-binding region" description="Homeobox" evidence="11">
    <location>
        <begin position="1104"/>
        <end position="1163"/>
    </location>
</feature>
<keyword evidence="9 13" id="KW-0804">Transcription</keyword>
<feature type="domain" description="Homeobox" evidence="16">
    <location>
        <begin position="1102"/>
        <end position="1162"/>
    </location>
</feature>
<keyword evidence="7 11" id="KW-0238">DNA-binding</keyword>
<dbReference type="PANTHER" id="PTHR14043">
    <property type="entry name" value="CCAAT DISPLACEMENT PROTEIN-RELATED"/>
    <property type="match status" value="1"/>
</dbReference>
<evidence type="ECO:0000256" key="9">
    <source>
        <dbReference type="ARBA" id="ARBA00023163"/>
    </source>
</evidence>
<evidence type="ECO:0000256" key="5">
    <source>
        <dbReference type="ARBA" id="ARBA00023015"/>
    </source>
</evidence>
<comment type="subcellular location">
    <subcellularLocation>
        <location evidence="1 11 12">Nucleus</location>
    </subcellularLocation>
</comment>
<keyword evidence="8 11" id="KW-0371">Homeobox</keyword>
<keyword evidence="4" id="KW-0677">Repeat</keyword>
<evidence type="ECO:0000256" key="12">
    <source>
        <dbReference type="RuleBase" id="RU000682"/>
    </source>
</evidence>
<dbReference type="SUPFAM" id="SSF47413">
    <property type="entry name" value="lambda repressor-like DNA-binding domains"/>
    <property type="match status" value="3"/>
</dbReference>
<dbReference type="InterPro" id="IPR057476">
    <property type="entry name" value="Cux_N"/>
</dbReference>
<feature type="compositionally biased region" description="Basic and acidic residues" evidence="15">
    <location>
        <begin position="139"/>
        <end position="149"/>
    </location>
</feature>
<protein>
    <recommendedName>
        <fullName evidence="13">Homeobox protein cut-like</fullName>
    </recommendedName>
</protein>
<dbReference type="InterPro" id="IPR009057">
    <property type="entry name" value="Homeodomain-like_sf"/>
</dbReference>
<evidence type="ECO:0000256" key="3">
    <source>
        <dbReference type="ARBA" id="ARBA00022553"/>
    </source>
</evidence>
<reference evidence="19" key="1">
    <citation type="submission" date="2025-08" db="UniProtKB">
        <authorList>
            <consortium name="RefSeq"/>
        </authorList>
    </citation>
    <scope>IDENTIFICATION</scope>
    <source>
        <tissue evidence="19">Whole blood</tissue>
    </source>
</reference>
<dbReference type="InterPro" id="IPR003350">
    <property type="entry name" value="CUT_dom"/>
</dbReference>
<dbReference type="Pfam" id="PF00046">
    <property type="entry name" value="Homeodomain"/>
    <property type="match status" value="1"/>
</dbReference>
<feature type="compositionally biased region" description="Basic and acidic residues" evidence="15">
    <location>
        <begin position="869"/>
        <end position="878"/>
    </location>
</feature>
<dbReference type="FunFam" id="1.10.10.60:FF:000116">
    <property type="entry name" value="Cut-like homeobox 2b"/>
    <property type="match status" value="1"/>
</dbReference>
<dbReference type="PROSITE" id="PS00027">
    <property type="entry name" value="HOMEOBOX_1"/>
    <property type="match status" value="1"/>
</dbReference>
<dbReference type="PROSITE" id="PS50071">
    <property type="entry name" value="HOMEOBOX_2"/>
    <property type="match status" value="1"/>
</dbReference>
<feature type="compositionally biased region" description="Polar residues" evidence="15">
    <location>
        <begin position="1317"/>
        <end position="1337"/>
    </location>
</feature>
<feature type="region of interest" description="Disordered" evidence="15">
    <location>
        <begin position="139"/>
        <end position="167"/>
    </location>
</feature>
<keyword evidence="18" id="KW-1185">Reference proteome</keyword>
<dbReference type="GeneID" id="109277651"/>
<evidence type="ECO:0000256" key="10">
    <source>
        <dbReference type="ARBA" id="ARBA00023242"/>
    </source>
</evidence>
<feature type="region of interest" description="Disordered" evidence="15">
    <location>
        <begin position="734"/>
        <end position="781"/>
    </location>
</feature>
<sequence>MAANVGSMFQYWKRFDLRRLQKELNSVASELSARQEESEHSHKHLIELRREFKKNVPEEIREMVAPVLKSFQAEVVALSKRSQEAEAAFLSVYKQLIEAPDPVPVFEAARGLDDRLQPPSFDPSGQPRRDLHASWKRHPELLGPKEQREGTSPAGPTLTEGSRLPGIPGKALLTETLLQRNEAEKQKGLQEVQITLAARLGEAEEKIKVLHSALKATQTELLELRRKYDEEAASKADEVGLIMTNLEKANQRAEAAQREVESLREQLASVNSSIRLACCSPQGPSGDKVNFALCSGPRLEAALASKDREILRLLKDVQHLQNSLQELEETSANQIADLERQLTAKSEAIEKLEEKLQAQSDYEEIKTELSILKAMKLASSTCSLPQPSFLSPQGMSKPEDSLLMAKEAFFPTQKFLLEKPGLLTSPEEDPSEDDSIKDSLGTEQSYPSPPQLPPPPGPEDPLSPSPGQPLLGPGLGPDGPRTFSLSPFPSLASGDRLAGDTLLSKHMMPPATFKGEAGGLLVFPPAFYGTKPPTAPATPAPGPEPPGAPEPVDGGGGSTAGAGAGTEEEQLDTAEIAFQVKEQLLKHNIGQRVFGHYVLGLSQGSVSEILARPKPWRKLTVKGKEPFIKMKQFLSDEQNVLALRTIQVRQRGSITPRIRTPETGSDDAIKSILEQAKKEIESQKGGESKNSTAPLGITNGTAPASTSEDAIKNILEQARREMQAQQQALLEMEAGPRGRSVPPSPPERPSLATASQNGAPTYVKQEDSSGGGGGGTSSSATQTSLTVLSPAAFVQSIIRKVKSEIGDAGYFDHHWASDRGLLSRPYTSVSPSLSSSSSGYSGQPNGRAWPRGDEAPTAPEDEAAGGEDEPPRVGELKAEGGVPEAGSGGRLAYYPAYVPRTLKPTVPPLTPEQYELYMYREVDTLELTRQVKEKLAKNGICQRIFGEKVLGLSQGSVSDMLSRPKPWSKLTQKGREPFIRMQLWLSDQLGQAISQQPSASQGQRLFGESILGLTQGSVSDLLSRPKPWHKLSLKGREPFVRMQLWLSDPHNVEKLRDMKKLEKKAYLKRRYGLISTGSDSESPATRSECPSPCLQPQDLSLLQIKKPRVVLAPEEKEALKKAYQLEPYPSQQTIELLSFQLNLKTNTVINWFHNYRSRMRREMLVEGTQDEPDLDPSGGPGVLPPGHSRPDPTPQSPDSEAEDQKPPVKELEPREGSEERVLPPTTQDKAHVRIKQEQTEEDAEEEAGSQLRDPGEPDEGRGSPKEAHPDHPGNDRLPKVAPGLLLPGGTTPDCPSLQPPQESEGGERLHPDPLSFKSVSESSRCSLEVSLNSPSAASSPGLMMSVSPVPSSSAPISPSPPGAPPAKVPSASPTADTAGALHPSAKVNPNLQRRHEKMANLNSIIYRLERAANREEALEWEF</sequence>
<dbReference type="CDD" id="cd00086">
    <property type="entry name" value="homeodomain"/>
    <property type="match status" value="1"/>
</dbReference>
<dbReference type="PROSITE" id="PS51042">
    <property type="entry name" value="CUT"/>
    <property type="match status" value="3"/>
</dbReference>
<evidence type="ECO:0000256" key="8">
    <source>
        <dbReference type="ARBA" id="ARBA00023155"/>
    </source>
</evidence>
<feature type="compositionally biased region" description="Basic and acidic residues" evidence="15">
    <location>
        <begin position="1202"/>
        <end position="1221"/>
    </location>
</feature>
<dbReference type="RefSeq" id="XP_019322996.2">
    <property type="nucleotide sequence ID" value="XM_019467451.2"/>
</dbReference>
<evidence type="ECO:0000313" key="18">
    <source>
        <dbReference type="Proteomes" id="UP001165780"/>
    </source>
</evidence>
<dbReference type="PANTHER" id="PTHR14043:SF5">
    <property type="entry name" value="HOMEOBOX PROTEIN CUT-LIKE 2"/>
    <property type="match status" value="1"/>
</dbReference>
<feature type="region of interest" description="Disordered" evidence="15">
    <location>
        <begin position="422"/>
        <end position="491"/>
    </location>
</feature>
<dbReference type="SMART" id="SM01109">
    <property type="entry name" value="CUT"/>
    <property type="match status" value="3"/>
</dbReference>
<evidence type="ECO:0000256" key="13">
    <source>
        <dbReference type="RuleBase" id="RU361129"/>
    </source>
</evidence>
<evidence type="ECO:0000313" key="19">
    <source>
        <dbReference type="RefSeq" id="XP_019322996.2"/>
    </source>
</evidence>
<dbReference type="InterPro" id="IPR010982">
    <property type="entry name" value="Lambda_DNA-bd_dom_sf"/>
</dbReference>
<feature type="compositionally biased region" description="Basic and acidic residues" evidence="15">
    <location>
        <begin position="1253"/>
        <end position="1278"/>
    </location>
</feature>
<feature type="compositionally biased region" description="Acidic residues" evidence="15">
    <location>
        <begin position="426"/>
        <end position="435"/>
    </location>
</feature>
<evidence type="ECO:0000256" key="14">
    <source>
        <dbReference type="SAM" id="Coils"/>
    </source>
</evidence>
<gene>
    <name evidence="19" type="primary">CUX2</name>
</gene>
<feature type="compositionally biased region" description="Gly residues" evidence="15">
    <location>
        <begin position="553"/>
        <end position="564"/>
    </location>
</feature>
<feature type="compositionally biased region" description="Basic and acidic residues" evidence="15">
    <location>
        <begin position="1228"/>
        <end position="1238"/>
    </location>
</feature>
<dbReference type="InterPro" id="IPR017970">
    <property type="entry name" value="Homeobox_CS"/>
</dbReference>
<evidence type="ECO:0000256" key="7">
    <source>
        <dbReference type="ARBA" id="ARBA00023125"/>
    </source>
</evidence>
<feature type="region of interest" description="Disordered" evidence="15">
    <location>
        <begin position="1167"/>
        <end position="1392"/>
    </location>
</feature>
<keyword evidence="10 11" id="KW-0539">Nucleus</keyword>
<evidence type="ECO:0000259" key="16">
    <source>
        <dbReference type="PROSITE" id="PS50071"/>
    </source>
</evidence>
<dbReference type="FunFam" id="1.10.260.40:FF:000004">
    <property type="entry name" value="Cut-like homeobox 1a"/>
    <property type="match status" value="1"/>
</dbReference>
<keyword evidence="6 14" id="KW-0175">Coiled coil</keyword>
<dbReference type="GO" id="GO:0005634">
    <property type="term" value="C:nucleus"/>
    <property type="evidence" value="ECO:0007669"/>
    <property type="project" value="UniProtKB-SubCell"/>
</dbReference>
<dbReference type="GO" id="GO:0000981">
    <property type="term" value="F:DNA-binding transcription factor activity, RNA polymerase II-specific"/>
    <property type="evidence" value="ECO:0007669"/>
    <property type="project" value="InterPro"/>
</dbReference>
<feature type="compositionally biased region" description="Pro residues" evidence="15">
    <location>
        <begin position="1357"/>
        <end position="1367"/>
    </location>
</feature>
<dbReference type="InterPro" id="IPR001356">
    <property type="entry name" value="HD"/>
</dbReference>
<dbReference type="SMART" id="SM00389">
    <property type="entry name" value="HOX"/>
    <property type="match status" value="1"/>
</dbReference>
<feature type="compositionally biased region" description="Polar residues" evidence="15">
    <location>
        <begin position="688"/>
        <end position="708"/>
    </location>
</feature>
<feature type="region of interest" description="Disordered" evidence="15">
    <location>
        <begin position="532"/>
        <end position="568"/>
    </location>
</feature>
<feature type="region of interest" description="Disordered" evidence="15">
    <location>
        <begin position="679"/>
        <end position="708"/>
    </location>
</feature>
<evidence type="ECO:0000256" key="11">
    <source>
        <dbReference type="PROSITE-ProRule" id="PRU00108"/>
    </source>
</evidence>
<name>A0A9V1GIG3_PANPR</name>
<dbReference type="Gene3D" id="1.10.10.60">
    <property type="entry name" value="Homeodomain-like"/>
    <property type="match status" value="1"/>
</dbReference>
<feature type="domain" description="CUT" evidence="17">
    <location>
        <begin position="1002"/>
        <end position="1061"/>
    </location>
</feature>
<dbReference type="Pfam" id="PF25398">
    <property type="entry name" value="CUX1_N"/>
    <property type="match status" value="1"/>
</dbReference>
<accession>A0A9V1GIG3</accession>
<evidence type="ECO:0000256" key="1">
    <source>
        <dbReference type="ARBA" id="ARBA00004123"/>
    </source>
</evidence>
<organism evidence="18 19">
    <name type="scientific">Panthera pardus</name>
    <name type="common">Leopard</name>
    <name type="synonym">Felis pardus</name>
    <dbReference type="NCBI Taxonomy" id="9691"/>
    <lineage>
        <taxon>Eukaryota</taxon>
        <taxon>Metazoa</taxon>
        <taxon>Chordata</taxon>
        <taxon>Craniata</taxon>
        <taxon>Vertebrata</taxon>
        <taxon>Euteleostomi</taxon>
        <taxon>Mammalia</taxon>
        <taxon>Eutheria</taxon>
        <taxon>Laurasiatheria</taxon>
        <taxon>Carnivora</taxon>
        <taxon>Feliformia</taxon>
        <taxon>Felidae</taxon>
        <taxon>Pantherinae</taxon>
        <taxon>Panthera</taxon>
    </lineage>
</organism>
<dbReference type="SUPFAM" id="SSF46689">
    <property type="entry name" value="Homeodomain-like"/>
    <property type="match status" value="1"/>
</dbReference>
<proteinExistence type="inferred from homology"/>
<feature type="compositionally biased region" description="Low complexity" evidence="15">
    <location>
        <begin position="824"/>
        <end position="842"/>
    </location>
</feature>
<dbReference type="Proteomes" id="UP001165780">
    <property type="component" value="Unplaced"/>
</dbReference>
<evidence type="ECO:0000256" key="2">
    <source>
        <dbReference type="ARBA" id="ARBA00008190"/>
    </source>
</evidence>
<dbReference type="FunFam" id="1.10.260.40:FF:000010">
    <property type="entry name" value="Cut-like homeobox 1a"/>
    <property type="match status" value="1"/>
</dbReference>
<evidence type="ECO:0000256" key="4">
    <source>
        <dbReference type="ARBA" id="ARBA00022737"/>
    </source>
</evidence>
<keyword evidence="5 13" id="KW-0805">Transcription regulation</keyword>
<feature type="compositionally biased region" description="Pro residues" evidence="15">
    <location>
        <begin position="447"/>
        <end position="467"/>
    </location>
</feature>
<dbReference type="Pfam" id="PF02376">
    <property type="entry name" value="CUT"/>
    <property type="match status" value="3"/>
</dbReference>
<dbReference type="Gene3D" id="1.10.260.40">
    <property type="entry name" value="lambda repressor-like DNA-binding domains"/>
    <property type="match status" value="3"/>
</dbReference>
<evidence type="ECO:0000256" key="15">
    <source>
        <dbReference type="SAM" id="MobiDB-lite"/>
    </source>
</evidence>
<feature type="compositionally biased region" description="Pro residues" evidence="15">
    <location>
        <begin position="533"/>
        <end position="549"/>
    </location>
</feature>
<feature type="region of interest" description="Disordered" evidence="15">
    <location>
        <begin position="824"/>
        <end position="884"/>
    </location>
</feature>
<evidence type="ECO:0000259" key="17">
    <source>
        <dbReference type="PROSITE" id="PS51042"/>
    </source>
</evidence>
<feature type="domain" description="CUT" evidence="17">
    <location>
        <begin position="913"/>
        <end position="1000"/>
    </location>
</feature>
<feature type="coiled-coil region" evidence="14">
    <location>
        <begin position="200"/>
        <end position="273"/>
    </location>
</feature>
<comment type="similarity">
    <text evidence="2 13">Belongs to the CUT homeobox family.</text>
</comment>